<dbReference type="SUPFAM" id="SSF48600">
    <property type="entry name" value="Chorismate mutase II"/>
    <property type="match status" value="1"/>
</dbReference>
<dbReference type="GO" id="GO:0046417">
    <property type="term" value="P:chorismate metabolic process"/>
    <property type="evidence" value="ECO:0007669"/>
    <property type="project" value="InterPro"/>
</dbReference>
<dbReference type="Proteomes" id="UP000228945">
    <property type="component" value="Chromosome"/>
</dbReference>
<dbReference type="GO" id="GO:0009697">
    <property type="term" value="P:salicylic acid biosynthetic process"/>
    <property type="evidence" value="ECO:0007669"/>
    <property type="project" value="TreeGrafter"/>
</dbReference>
<dbReference type="AlphaFoldDB" id="A0A2D2AWP4"/>
<accession>A0A2D2AWP4</accession>
<dbReference type="SMART" id="SM00830">
    <property type="entry name" value="CM_2"/>
    <property type="match status" value="1"/>
</dbReference>
<dbReference type="GO" id="GO:0004106">
    <property type="term" value="F:chorismate mutase activity"/>
    <property type="evidence" value="ECO:0007669"/>
    <property type="project" value="UniProtKB-EC"/>
</dbReference>
<dbReference type="InterPro" id="IPR051331">
    <property type="entry name" value="Chorismate_mutase-related"/>
</dbReference>
<dbReference type="PANTHER" id="PTHR38041">
    <property type="entry name" value="CHORISMATE MUTASE"/>
    <property type="match status" value="1"/>
</dbReference>
<gene>
    <name evidence="4" type="ORF">CSW64_08045</name>
</gene>
<organism evidence="4 5">
    <name type="scientific">Caulobacter mirabilis</name>
    <dbReference type="NCBI Taxonomy" id="69666"/>
    <lineage>
        <taxon>Bacteria</taxon>
        <taxon>Pseudomonadati</taxon>
        <taxon>Pseudomonadota</taxon>
        <taxon>Alphaproteobacteria</taxon>
        <taxon>Caulobacterales</taxon>
        <taxon>Caulobacteraceae</taxon>
        <taxon>Caulobacter</taxon>
    </lineage>
</organism>
<dbReference type="EC" id="5.4.99.5" evidence="1"/>
<evidence type="ECO:0000256" key="2">
    <source>
        <dbReference type="ARBA" id="ARBA00023235"/>
    </source>
</evidence>
<dbReference type="InterPro" id="IPR002701">
    <property type="entry name" value="CM_II_prokaryot"/>
</dbReference>
<dbReference type="InterPro" id="IPR036263">
    <property type="entry name" value="Chorismate_II_sf"/>
</dbReference>
<name>A0A2D2AWP4_9CAUL</name>
<feature type="domain" description="Chorismate mutase" evidence="3">
    <location>
        <begin position="31"/>
        <end position="121"/>
    </location>
</feature>
<dbReference type="PROSITE" id="PS51168">
    <property type="entry name" value="CHORISMATE_MUT_2"/>
    <property type="match status" value="1"/>
</dbReference>
<dbReference type="Pfam" id="PF01817">
    <property type="entry name" value="CM_2"/>
    <property type="match status" value="1"/>
</dbReference>
<sequence length="127" mass="14100">MRPPSAPWTTAPVSEVPKDVLTMAIDPRVAPADCTTMADVRQGVDALDRALVAIIAERQGYMDAAARIKQDRNVVHDRARIEDVVAKVKAAAREAGLSEAIAEPVWRMMIDRCIAYEFRAWDRLRNG</sequence>
<dbReference type="InterPro" id="IPR036979">
    <property type="entry name" value="CM_dom_sf"/>
</dbReference>
<dbReference type="OrthoDB" id="514491at2"/>
<reference evidence="4 5" key="1">
    <citation type="submission" date="2017-10" db="EMBL/GenBank/DDBJ databases">
        <title>Genome sequence of Caulobacter mirabilis FWC38.</title>
        <authorList>
            <person name="Fiebig A."/>
            <person name="Crosson S."/>
        </authorList>
    </citation>
    <scope>NUCLEOTIDE SEQUENCE [LARGE SCALE GENOMIC DNA]</scope>
    <source>
        <strain evidence="4 5">FWC 38</strain>
    </source>
</reference>
<dbReference type="KEGG" id="cmb:CSW64_08045"/>
<protein>
    <recommendedName>
        <fullName evidence="1">chorismate mutase</fullName>
        <ecNumber evidence="1">5.4.99.5</ecNumber>
    </recommendedName>
</protein>
<evidence type="ECO:0000313" key="4">
    <source>
        <dbReference type="EMBL" id="ATQ42367.1"/>
    </source>
</evidence>
<keyword evidence="2" id="KW-0413">Isomerase</keyword>
<evidence type="ECO:0000259" key="3">
    <source>
        <dbReference type="PROSITE" id="PS51168"/>
    </source>
</evidence>
<dbReference type="EMBL" id="CP024201">
    <property type="protein sequence ID" value="ATQ42367.1"/>
    <property type="molecule type" value="Genomic_DNA"/>
</dbReference>
<evidence type="ECO:0000256" key="1">
    <source>
        <dbReference type="ARBA" id="ARBA00012404"/>
    </source>
</evidence>
<keyword evidence="5" id="KW-1185">Reference proteome</keyword>
<proteinExistence type="predicted"/>
<dbReference type="PANTHER" id="PTHR38041:SF1">
    <property type="entry name" value="CHORISMATE MUTASE"/>
    <property type="match status" value="1"/>
</dbReference>
<evidence type="ECO:0000313" key="5">
    <source>
        <dbReference type="Proteomes" id="UP000228945"/>
    </source>
</evidence>
<dbReference type="Gene3D" id="1.20.59.10">
    <property type="entry name" value="Chorismate mutase"/>
    <property type="match status" value="1"/>
</dbReference>